<reference evidence="1 2" key="1">
    <citation type="submission" date="2021-06" db="EMBL/GenBank/DDBJ databases">
        <authorList>
            <person name="Palmer J.M."/>
        </authorList>
    </citation>
    <scope>NUCLEOTIDE SEQUENCE [LARGE SCALE GENOMIC DNA]</scope>
    <source>
        <strain evidence="1 2">AS_MEX2019</strain>
        <tissue evidence="1">Muscle</tissue>
    </source>
</reference>
<sequence>MEHLQESKFDISTWMKRHHLPIILSKSDRLVISADRSPKNITSSIKVFVQAVVISQLYICNDLSAVLPAYTWKLTFIGSPWLTESIQVPHAVHRQTSEPAAVFPSGTSSVPLSQCGTQSQSRLVSLVVE</sequence>
<accession>A0ABV0ZJ57</accession>
<dbReference type="EMBL" id="JAHRIP010066143">
    <property type="protein sequence ID" value="MEQ2306282.1"/>
    <property type="molecule type" value="Genomic_DNA"/>
</dbReference>
<organism evidence="1 2">
    <name type="scientific">Ameca splendens</name>
    <dbReference type="NCBI Taxonomy" id="208324"/>
    <lineage>
        <taxon>Eukaryota</taxon>
        <taxon>Metazoa</taxon>
        <taxon>Chordata</taxon>
        <taxon>Craniata</taxon>
        <taxon>Vertebrata</taxon>
        <taxon>Euteleostomi</taxon>
        <taxon>Actinopterygii</taxon>
        <taxon>Neopterygii</taxon>
        <taxon>Teleostei</taxon>
        <taxon>Neoteleostei</taxon>
        <taxon>Acanthomorphata</taxon>
        <taxon>Ovalentaria</taxon>
        <taxon>Atherinomorphae</taxon>
        <taxon>Cyprinodontiformes</taxon>
        <taxon>Goodeidae</taxon>
        <taxon>Ameca</taxon>
    </lineage>
</organism>
<dbReference type="Proteomes" id="UP001469553">
    <property type="component" value="Unassembled WGS sequence"/>
</dbReference>
<evidence type="ECO:0000313" key="2">
    <source>
        <dbReference type="Proteomes" id="UP001469553"/>
    </source>
</evidence>
<proteinExistence type="predicted"/>
<gene>
    <name evidence="1" type="ORF">AMECASPLE_006443</name>
</gene>
<protein>
    <submittedName>
        <fullName evidence="1">Uncharacterized protein</fullName>
    </submittedName>
</protein>
<evidence type="ECO:0000313" key="1">
    <source>
        <dbReference type="EMBL" id="MEQ2306282.1"/>
    </source>
</evidence>
<name>A0ABV0ZJ57_9TELE</name>
<keyword evidence="2" id="KW-1185">Reference proteome</keyword>
<comment type="caution">
    <text evidence="1">The sequence shown here is derived from an EMBL/GenBank/DDBJ whole genome shotgun (WGS) entry which is preliminary data.</text>
</comment>